<evidence type="ECO:0000256" key="1">
    <source>
        <dbReference type="ARBA" id="ARBA00023002"/>
    </source>
</evidence>
<name>A0ABT9BST3_9MICO</name>
<evidence type="ECO:0000313" key="4">
    <source>
        <dbReference type="Proteomes" id="UP001241072"/>
    </source>
</evidence>
<dbReference type="Gene3D" id="2.30.110.10">
    <property type="entry name" value="Electron Transport, Fmn-binding Protein, Chain A"/>
    <property type="match status" value="1"/>
</dbReference>
<dbReference type="PANTHER" id="PTHR35176:SF1">
    <property type="entry name" value="F420H(2)-DEPENDENT BILIVERDIN REDUCTASE"/>
    <property type="match status" value="1"/>
</dbReference>
<gene>
    <name evidence="3" type="ORF">Q5716_14615</name>
</gene>
<feature type="domain" description="Pyridoxamine 5'-phosphate oxidase N-terminal" evidence="2">
    <location>
        <begin position="5"/>
        <end position="118"/>
    </location>
</feature>
<reference evidence="3 4" key="1">
    <citation type="submission" date="2023-07" db="EMBL/GenBank/DDBJ databases">
        <title>Protaetiibacter sp. nov WY-16 isolated from soil.</title>
        <authorList>
            <person name="Liu B."/>
            <person name="Wan Y."/>
        </authorList>
    </citation>
    <scope>NUCLEOTIDE SEQUENCE [LARGE SCALE GENOMIC DNA]</scope>
    <source>
        <strain evidence="3 4">WY-16</strain>
    </source>
</reference>
<protein>
    <submittedName>
        <fullName evidence="3">Pyridoxamine 5'-phosphate oxidase family protein</fullName>
    </submittedName>
</protein>
<dbReference type="PANTHER" id="PTHR35176">
    <property type="entry name" value="HEME OXYGENASE HI_0854-RELATED"/>
    <property type="match status" value="1"/>
</dbReference>
<keyword evidence="4" id="KW-1185">Reference proteome</keyword>
<dbReference type="InterPro" id="IPR012349">
    <property type="entry name" value="Split_barrel_FMN-bd"/>
</dbReference>
<evidence type="ECO:0000259" key="2">
    <source>
        <dbReference type="Pfam" id="PF01243"/>
    </source>
</evidence>
<dbReference type="RefSeq" id="WP_305003889.1">
    <property type="nucleotide sequence ID" value="NZ_JAUQUB010000005.1"/>
</dbReference>
<sequence length="127" mass="13987">MQLTPDGRQFLDDYHLATLSTLAADGTIHAVPVGFTLVDGVARVITRRGSVKVRNIRERRHATISQVDGGRWFTLVGEGVVLEDAESVAEAVALYAGRYRQPQPNPERVAIRIEVHRMLGSAGILER</sequence>
<evidence type="ECO:0000313" key="3">
    <source>
        <dbReference type="EMBL" id="MDO7883463.1"/>
    </source>
</evidence>
<dbReference type="Pfam" id="PF01243">
    <property type="entry name" value="PNPOx_N"/>
    <property type="match status" value="1"/>
</dbReference>
<proteinExistence type="predicted"/>
<dbReference type="Proteomes" id="UP001241072">
    <property type="component" value="Unassembled WGS sequence"/>
</dbReference>
<dbReference type="EMBL" id="JAUQUB010000005">
    <property type="protein sequence ID" value="MDO7883463.1"/>
    <property type="molecule type" value="Genomic_DNA"/>
</dbReference>
<dbReference type="InterPro" id="IPR052019">
    <property type="entry name" value="F420H2_bilvrd_red/Heme_oxyg"/>
</dbReference>
<accession>A0ABT9BST3</accession>
<dbReference type="InterPro" id="IPR011576">
    <property type="entry name" value="Pyridox_Oxase_N"/>
</dbReference>
<organism evidence="3 4">
    <name type="scientific">Antiquaquibacter soli</name>
    <dbReference type="NCBI Taxonomy" id="3064523"/>
    <lineage>
        <taxon>Bacteria</taxon>
        <taxon>Bacillati</taxon>
        <taxon>Actinomycetota</taxon>
        <taxon>Actinomycetes</taxon>
        <taxon>Micrococcales</taxon>
        <taxon>Microbacteriaceae</taxon>
        <taxon>Antiquaquibacter</taxon>
    </lineage>
</organism>
<keyword evidence="1" id="KW-0560">Oxidoreductase</keyword>
<comment type="caution">
    <text evidence="3">The sequence shown here is derived from an EMBL/GenBank/DDBJ whole genome shotgun (WGS) entry which is preliminary data.</text>
</comment>
<dbReference type="SUPFAM" id="SSF50475">
    <property type="entry name" value="FMN-binding split barrel"/>
    <property type="match status" value="1"/>
</dbReference>